<evidence type="ECO:0000256" key="1">
    <source>
        <dbReference type="SAM" id="Phobius"/>
    </source>
</evidence>
<dbReference type="Proteomes" id="UP000035540">
    <property type="component" value="Chromosome"/>
</dbReference>
<reference evidence="2 3" key="1">
    <citation type="journal article" date="2015" name="Genome Announc.">
        <title>Complete Genome Sequence of the Type Strain Corynebacterium testudinoris DSM 44614, Recovered from Necrotic Lesions in the Mouth of a Tortoise.</title>
        <authorList>
            <person name="Ruckert C."/>
            <person name="Kriete M."/>
            <person name="Jaenicke S."/>
            <person name="Winkler A."/>
            <person name="Tauch A."/>
        </authorList>
    </citation>
    <scope>NUCLEOTIDE SEQUENCE [LARGE SCALE GENOMIC DNA]</scope>
    <source>
        <strain evidence="2 3">DSM 44614</strain>
    </source>
</reference>
<dbReference type="EMBL" id="CP011545">
    <property type="protein sequence ID" value="AKK09197.1"/>
    <property type="molecule type" value="Genomic_DNA"/>
</dbReference>
<gene>
    <name evidence="2" type="ORF">CTEST_08835</name>
</gene>
<proteinExistence type="predicted"/>
<feature type="transmembrane region" description="Helical" evidence="1">
    <location>
        <begin position="12"/>
        <end position="34"/>
    </location>
</feature>
<sequence length="195" mass="20367">MSAGMHEQRSALITRVVGGLAMLALVAALIFAFFDDATSRPLAPNGDTVGKESAEPYSVYAARAADTLAAADDPAYALVTFTHPLTPEETQAALGSVGRVNAMVIDSAPPFPLPEPVDGASRSSVFHTQLDRIALMLSGVGEVPVPERIDAVVVYDAGDSLREVASHTDIATVEVLPADASWGRFGVRPVEVPQG</sequence>
<organism evidence="2 3">
    <name type="scientific">Corynebacterium testudinoris</name>
    <dbReference type="NCBI Taxonomy" id="136857"/>
    <lineage>
        <taxon>Bacteria</taxon>
        <taxon>Bacillati</taxon>
        <taxon>Actinomycetota</taxon>
        <taxon>Actinomycetes</taxon>
        <taxon>Mycobacteriales</taxon>
        <taxon>Corynebacteriaceae</taxon>
        <taxon>Corynebacterium</taxon>
    </lineage>
</organism>
<dbReference type="PATRIC" id="fig|136857.5.peg.1756"/>
<reference evidence="3" key="2">
    <citation type="submission" date="2015-05" db="EMBL/GenBank/DDBJ databases">
        <title>Complete genome sequence of Corynebacterium testudinoris DSM 44614, recovered from necrotic lesions in the mouth of a tortoise.</title>
        <authorList>
            <person name="Ruckert C."/>
            <person name="Albersmeier A."/>
            <person name="Winkler A."/>
            <person name="Tauch A."/>
        </authorList>
    </citation>
    <scope>NUCLEOTIDE SEQUENCE [LARGE SCALE GENOMIC DNA]</scope>
    <source>
        <strain evidence="3">DSM 44614</strain>
    </source>
</reference>
<protein>
    <submittedName>
        <fullName evidence="2">Uncharacterized protein</fullName>
    </submittedName>
</protein>
<keyword evidence="1" id="KW-0472">Membrane</keyword>
<dbReference type="RefSeq" id="WP_236686067.1">
    <property type="nucleotide sequence ID" value="NZ_CP011545.1"/>
</dbReference>
<keyword evidence="3" id="KW-1185">Reference proteome</keyword>
<keyword evidence="1" id="KW-0812">Transmembrane</keyword>
<accession>A0A0G3HDJ7</accession>
<name>A0A0G3HDJ7_9CORY</name>
<evidence type="ECO:0000313" key="3">
    <source>
        <dbReference type="Proteomes" id="UP000035540"/>
    </source>
</evidence>
<keyword evidence="1" id="KW-1133">Transmembrane helix</keyword>
<evidence type="ECO:0000313" key="2">
    <source>
        <dbReference type="EMBL" id="AKK09197.1"/>
    </source>
</evidence>
<dbReference type="KEGG" id="cted:CTEST_08835"/>
<dbReference type="STRING" id="136857.CTEST_08835"/>
<dbReference type="AlphaFoldDB" id="A0A0G3HDJ7"/>